<feature type="coiled-coil region" evidence="3">
    <location>
        <begin position="118"/>
        <end position="152"/>
    </location>
</feature>
<proteinExistence type="predicted"/>
<reference evidence="6" key="2">
    <citation type="submission" date="2017-05" db="UniProtKB">
        <authorList>
            <consortium name="EnsemblMetazoa"/>
        </authorList>
    </citation>
    <scope>IDENTIFICATION</scope>
</reference>
<dbReference type="STRING" id="400682.A0A1X7V6S1"/>
<keyword evidence="1" id="KW-0677">Repeat</keyword>
<feature type="region of interest" description="Disordered" evidence="4">
    <location>
        <begin position="536"/>
        <end position="580"/>
    </location>
</feature>
<dbReference type="OrthoDB" id="2132119at2759"/>
<feature type="coiled-coil region" evidence="3">
    <location>
        <begin position="276"/>
        <end position="522"/>
    </location>
</feature>
<dbReference type="InterPro" id="IPR029515">
    <property type="entry name" value="Liprin"/>
</dbReference>
<dbReference type="SMART" id="SM00454">
    <property type="entry name" value="SAM"/>
    <property type="match status" value="3"/>
</dbReference>
<feature type="domain" description="SAM" evidence="5">
    <location>
        <begin position="772"/>
        <end position="838"/>
    </location>
</feature>
<sequence length="1099" mass="124403">MCEVLPTIDEASPSPEEESARLEQLMISMLEEREKLMDKLRETQEAYQTMSHRLSQIETDNAILLRQLQALLSREEDQEKLHLMLEEVKTNGTLTNGRMEEIQKWPIANEIASLARDLSSAKEAIFAKEEEVQELKAERANMKLLLEHLECLVARHEKSLRVTVLKRQTANTGVSSEVEVLKALKSLFDHHKALDEKVRERLRSANEKNSILDEELVLANQEIKALQEETRRMKRLIAQRDSYRMSRDYDSVGFTQEQLSLLHEKDQALSDLQFSLDEKAAELEEAFQLRDELTQRVQEAEDDLEIALRDLHVTKGELEKAQKNAVQQEMVSLLQEELCNCKEELEHSRSENEQLQNRLTVIQGQLQQQQEDSKALLKQKEDSLQEARSMTEEQLRQQFLELTEAEQKKDSSKILSLESSLESKTQELLALQEKEKVNDEHIEKLQATVERMLKESSTRLKAHVVEKKALIDEKNSMSEEMAGLKSELSTCQKDNVSLLQQIAKLRRELQQAQQRVNDIQQSSVVLRTGKATDLDQAKWKRASDGIPSSTEATPTKSANQSSSVNSSMSESSGDRSGWDFSEPGAVSRLMSILEGQVTLLDQELEHMDGEVQDEEDEEDSSYEIQYLTSGSSHTAESAPPPGSPPPPSPIRMKLRSRSNEDGSPKSKPNSLSRATGKALSSSMKKVFRRKSSSSSLGGKQKQDKRNSAPVGSLSPVTPAPSSAGVQQARMSFDLSDVVIYNEEPSLLTSEQLKTKREMVQTAINSSVSFYTWTKELVMAWLEAWVVVPSWYISALKSSVKSGEMMESLTEVELSQMLGITNSMHRLKLRLAIQEIITITSSLPQQSVPYYGAMNHHWISDYWLPSIGLPQYSDIFRVCLIDARMLEHLTKKDLRMVLKVLDSSHRNSLQYGISVLKRLNYNRQELEFHFSNLALHRDVVFWTNSHVIKWAESIGLKDHAHNLFESGIHGGVLALDHDFDIDSLSLALKVSPSNQELRRLLKLEFSSLLSEGTSRSSSEPQAHGKIVRRISKKIKMKKRVPSNEFLPIRPTSPVLLPIGQLPRDRMSPSRDSEGSSSTTSSQATGSQEFELPEKPNEMTV</sequence>
<feature type="compositionally biased region" description="Pro residues" evidence="4">
    <location>
        <begin position="638"/>
        <end position="649"/>
    </location>
</feature>
<dbReference type="PROSITE" id="PS50105">
    <property type="entry name" value="SAM_DOMAIN"/>
    <property type="match status" value="2"/>
</dbReference>
<dbReference type="KEGG" id="aqu:100640072"/>
<evidence type="ECO:0000256" key="2">
    <source>
        <dbReference type="ARBA" id="ARBA00023054"/>
    </source>
</evidence>
<dbReference type="SUPFAM" id="SSF47769">
    <property type="entry name" value="SAM/Pointed domain"/>
    <property type="match status" value="3"/>
</dbReference>
<keyword evidence="2 3" id="KW-0175">Coiled coil</keyword>
<dbReference type="AlphaFoldDB" id="A0A1X7V6S1"/>
<dbReference type="eggNOG" id="KOG0249">
    <property type="taxonomic scope" value="Eukaryota"/>
</dbReference>
<gene>
    <name evidence="6" type="primary">100640072</name>
</gene>
<evidence type="ECO:0000256" key="1">
    <source>
        <dbReference type="ARBA" id="ARBA00022737"/>
    </source>
</evidence>
<dbReference type="EnsemblMetazoa" id="XM_019995059.1">
    <property type="protein sequence ID" value="XP_019850618.1"/>
    <property type="gene ID" value="LOC100640072"/>
</dbReference>
<dbReference type="GO" id="GO:0050808">
    <property type="term" value="P:synapse organization"/>
    <property type="evidence" value="ECO:0007669"/>
    <property type="project" value="TreeGrafter"/>
</dbReference>
<dbReference type="Gene3D" id="1.10.150.50">
    <property type="entry name" value="Transcription Factor, Ets-1"/>
    <property type="match status" value="3"/>
</dbReference>
<evidence type="ECO:0000313" key="6">
    <source>
        <dbReference type="EnsemblMetazoa" id="Aqu2.1.35202_001"/>
    </source>
</evidence>
<accession>A0A1X7V6S1</accession>
<keyword evidence="7" id="KW-1185">Reference proteome</keyword>
<dbReference type="EnsemblMetazoa" id="Aqu2.1.35202_001">
    <property type="protein sequence ID" value="Aqu2.1.35202_001"/>
    <property type="gene ID" value="Aqu2.1.35202"/>
</dbReference>
<feature type="coiled-coil region" evidence="3">
    <location>
        <begin position="202"/>
        <end position="239"/>
    </location>
</feature>
<dbReference type="Pfam" id="PF25526">
    <property type="entry name" value="LIP-1"/>
    <property type="match status" value="1"/>
</dbReference>
<dbReference type="PANTHER" id="PTHR12587:SF20">
    <property type="entry name" value="LIPRIN-ALPHA, ISOFORM E"/>
    <property type="match status" value="1"/>
</dbReference>
<evidence type="ECO:0000256" key="3">
    <source>
        <dbReference type="SAM" id="Coils"/>
    </source>
</evidence>
<feature type="coiled-coil region" evidence="3">
    <location>
        <begin position="19"/>
        <end position="60"/>
    </location>
</feature>
<feature type="region of interest" description="Disordered" evidence="4">
    <location>
        <begin position="629"/>
        <end position="725"/>
    </location>
</feature>
<dbReference type="PANTHER" id="PTHR12587">
    <property type="entry name" value="LAR INTERACTING PROTEIN LIP -RELATED PROTEIN"/>
    <property type="match status" value="1"/>
</dbReference>
<feature type="region of interest" description="Disordered" evidence="4">
    <location>
        <begin position="1055"/>
        <end position="1099"/>
    </location>
</feature>
<feature type="domain" description="SAM" evidence="5">
    <location>
        <begin position="862"/>
        <end position="918"/>
    </location>
</feature>
<feature type="compositionally biased region" description="Low complexity" evidence="4">
    <location>
        <begin position="557"/>
        <end position="571"/>
    </location>
</feature>
<organism evidence="6">
    <name type="scientific">Amphimedon queenslandica</name>
    <name type="common">Sponge</name>
    <dbReference type="NCBI Taxonomy" id="400682"/>
    <lineage>
        <taxon>Eukaryota</taxon>
        <taxon>Metazoa</taxon>
        <taxon>Porifera</taxon>
        <taxon>Demospongiae</taxon>
        <taxon>Heteroscleromorpha</taxon>
        <taxon>Haplosclerida</taxon>
        <taxon>Niphatidae</taxon>
        <taxon>Amphimedon</taxon>
    </lineage>
</organism>
<evidence type="ECO:0000256" key="4">
    <source>
        <dbReference type="SAM" id="MobiDB-lite"/>
    </source>
</evidence>
<feature type="compositionally biased region" description="Low complexity" evidence="4">
    <location>
        <begin position="1073"/>
        <end position="1085"/>
    </location>
</feature>
<dbReference type="Pfam" id="PF00536">
    <property type="entry name" value="SAM_1"/>
    <property type="match status" value="2"/>
</dbReference>
<feature type="compositionally biased region" description="Basic and acidic residues" evidence="4">
    <location>
        <begin position="1090"/>
        <end position="1099"/>
    </location>
</feature>
<feature type="compositionally biased region" description="Basic and acidic residues" evidence="4">
    <location>
        <begin position="1061"/>
        <end position="1072"/>
    </location>
</feature>
<feature type="compositionally biased region" description="Polar residues" evidence="4">
    <location>
        <begin position="546"/>
        <end position="556"/>
    </location>
</feature>
<dbReference type="InterPro" id="IPR001660">
    <property type="entry name" value="SAM"/>
</dbReference>
<protein>
    <recommendedName>
        <fullName evidence="5">SAM domain-containing protein</fullName>
    </recommendedName>
</protein>
<evidence type="ECO:0000259" key="5">
    <source>
        <dbReference type="PROSITE" id="PS50105"/>
    </source>
</evidence>
<dbReference type="InterPro" id="IPR057892">
    <property type="entry name" value="LIP-1_CC2"/>
</dbReference>
<name>A0A1X7V6S1_AMPQE</name>
<reference evidence="7" key="1">
    <citation type="journal article" date="2010" name="Nature">
        <title>The Amphimedon queenslandica genome and the evolution of animal complexity.</title>
        <authorList>
            <person name="Srivastava M."/>
            <person name="Simakov O."/>
            <person name="Chapman J."/>
            <person name="Fahey B."/>
            <person name="Gauthier M.E."/>
            <person name="Mitros T."/>
            <person name="Richards G.S."/>
            <person name="Conaco C."/>
            <person name="Dacre M."/>
            <person name="Hellsten U."/>
            <person name="Larroux C."/>
            <person name="Putnam N.H."/>
            <person name="Stanke M."/>
            <person name="Adamska M."/>
            <person name="Darling A."/>
            <person name="Degnan S.M."/>
            <person name="Oakley T.H."/>
            <person name="Plachetzki D.C."/>
            <person name="Zhai Y."/>
            <person name="Adamski M."/>
            <person name="Calcino A."/>
            <person name="Cummins S.F."/>
            <person name="Goodstein D.M."/>
            <person name="Harris C."/>
            <person name="Jackson D.J."/>
            <person name="Leys S.P."/>
            <person name="Shu S."/>
            <person name="Woodcroft B.J."/>
            <person name="Vervoort M."/>
            <person name="Kosik K.S."/>
            <person name="Manning G."/>
            <person name="Degnan B.M."/>
            <person name="Rokhsar D.S."/>
        </authorList>
    </citation>
    <scope>NUCLEOTIDE SEQUENCE [LARGE SCALE GENOMIC DNA]</scope>
</reference>
<dbReference type="InterPro" id="IPR013761">
    <property type="entry name" value="SAM/pointed_sf"/>
</dbReference>
<evidence type="ECO:0000313" key="7">
    <source>
        <dbReference type="Proteomes" id="UP000007879"/>
    </source>
</evidence>
<dbReference type="InParanoid" id="A0A1X7V6S1"/>
<dbReference type="Proteomes" id="UP000007879">
    <property type="component" value="Unassembled WGS sequence"/>
</dbReference>